<name>A0A915D2Y9_9BILA</name>
<protein>
    <submittedName>
        <fullName evidence="3">Uncharacterized protein</fullName>
    </submittedName>
</protein>
<reference evidence="3" key="1">
    <citation type="submission" date="2022-11" db="UniProtKB">
        <authorList>
            <consortium name="WormBaseParasite"/>
        </authorList>
    </citation>
    <scope>IDENTIFICATION</scope>
</reference>
<keyword evidence="2" id="KW-1185">Reference proteome</keyword>
<dbReference type="WBParaSite" id="jg15287">
    <property type="protein sequence ID" value="jg15287"/>
    <property type="gene ID" value="jg15287"/>
</dbReference>
<dbReference type="AlphaFoldDB" id="A0A915D2Y9"/>
<sequence>MLLSVQLCESDLGHGLEQRIAVLDAQKTTLYAISLELNNCLGALDTAASGLLKDIAKDIVASPAKTQEPAKMPAKTPAQTQDQPNYMKTSLEGFLCLLGPCSLKQAVKNEQRMIAHLEVEHGVVPKLEVCQTMP</sequence>
<evidence type="ECO:0000313" key="3">
    <source>
        <dbReference type="WBParaSite" id="jg15287"/>
    </source>
</evidence>
<evidence type="ECO:0000256" key="1">
    <source>
        <dbReference type="SAM" id="MobiDB-lite"/>
    </source>
</evidence>
<accession>A0A915D2Y9</accession>
<proteinExistence type="predicted"/>
<feature type="region of interest" description="Disordered" evidence="1">
    <location>
        <begin position="63"/>
        <end position="84"/>
    </location>
</feature>
<dbReference type="Proteomes" id="UP000887574">
    <property type="component" value="Unplaced"/>
</dbReference>
<evidence type="ECO:0000313" key="2">
    <source>
        <dbReference type="Proteomes" id="UP000887574"/>
    </source>
</evidence>
<organism evidence="2 3">
    <name type="scientific">Ditylenchus dipsaci</name>
    <dbReference type="NCBI Taxonomy" id="166011"/>
    <lineage>
        <taxon>Eukaryota</taxon>
        <taxon>Metazoa</taxon>
        <taxon>Ecdysozoa</taxon>
        <taxon>Nematoda</taxon>
        <taxon>Chromadorea</taxon>
        <taxon>Rhabditida</taxon>
        <taxon>Tylenchina</taxon>
        <taxon>Tylenchomorpha</taxon>
        <taxon>Sphaerularioidea</taxon>
        <taxon>Anguinidae</taxon>
        <taxon>Anguininae</taxon>
        <taxon>Ditylenchus</taxon>
    </lineage>
</organism>